<dbReference type="InterPro" id="IPR030374">
    <property type="entry name" value="PABS"/>
</dbReference>
<feature type="domain" description="PABS" evidence="5">
    <location>
        <begin position="1"/>
        <end position="223"/>
    </location>
</feature>
<evidence type="ECO:0000256" key="1">
    <source>
        <dbReference type="ARBA" id="ARBA00007867"/>
    </source>
</evidence>
<evidence type="ECO:0000256" key="2">
    <source>
        <dbReference type="ARBA" id="ARBA00022679"/>
    </source>
</evidence>
<evidence type="ECO:0000313" key="6">
    <source>
        <dbReference type="EMBL" id="TCV89098.1"/>
    </source>
</evidence>
<organism evidence="6 7">
    <name type="scientific">Sulfurirhabdus autotrophica</name>
    <dbReference type="NCBI Taxonomy" id="1706046"/>
    <lineage>
        <taxon>Bacteria</taxon>
        <taxon>Pseudomonadati</taxon>
        <taxon>Pseudomonadota</taxon>
        <taxon>Betaproteobacteria</taxon>
        <taxon>Nitrosomonadales</taxon>
        <taxon>Sulfuricellaceae</taxon>
        <taxon>Sulfurirhabdus</taxon>
    </lineage>
</organism>
<dbReference type="PROSITE" id="PS51006">
    <property type="entry name" value="PABS_2"/>
    <property type="match status" value="1"/>
</dbReference>
<evidence type="ECO:0000259" key="5">
    <source>
        <dbReference type="PROSITE" id="PS51006"/>
    </source>
</evidence>
<keyword evidence="7" id="KW-1185">Reference proteome</keyword>
<dbReference type="NCBIfam" id="NF037959">
    <property type="entry name" value="MFS_SpdSyn"/>
    <property type="match status" value="1"/>
</dbReference>
<protein>
    <submittedName>
        <fullName evidence="6">Spermidine synthase</fullName>
    </submittedName>
</protein>
<comment type="similarity">
    <text evidence="1">Belongs to the spermidine/spermine synthase family.</text>
</comment>
<keyword evidence="2 4" id="KW-0808">Transferase</keyword>
<sequence>MGFFAKWRIHKTVRDSSVVDVSEQEGVRSLHMGSDTVHSAMRIRAPNYLELAYTRSMMAFLLFMPDPEKVLMIGLGGGSLLKFIHHYMPAVKSTVVEINPQVFTVAQSHFAVPSEDDRFKLEIADGSEYVPAHPASADVIMLDGYDENCLVESLATQAFYDSCADGLTDNGILVVNLWGSDMMNFDAYLKRIETSFDGLVLCLPAERRGNIIVFAFKKSPGSPRWADLRDKAKILESRYKMEFLKFVEGIKDTNLHSEKRLLL</sequence>
<proteinExistence type="inferred from homology"/>
<dbReference type="AlphaFoldDB" id="A0A4R3YDB8"/>
<evidence type="ECO:0000313" key="7">
    <source>
        <dbReference type="Proteomes" id="UP000295367"/>
    </source>
</evidence>
<dbReference type="PANTHER" id="PTHR43317">
    <property type="entry name" value="THERMOSPERMINE SYNTHASE ACAULIS5"/>
    <property type="match status" value="1"/>
</dbReference>
<dbReference type="Proteomes" id="UP000295367">
    <property type="component" value="Unassembled WGS sequence"/>
</dbReference>
<name>A0A4R3YDB8_9PROT</name>
<feature type="active site" description="Proton acceptor" evidence="4">
    <location>
        <position position="143"/>
    </location>
</feature>
<reference evidence="6 7" key="1">
    <citation type="submission" date="2019-03" db="EMBL/GenBank/DDBJ databases">
        <title>Genomic Encyclopedia of Type Strains, Phase IV (KMG-IV): sequencing the most valuable type-strain genomes for metagenomic binning, comparative biology and taxonomic classification.</title>
        <authorList>
            <person name="Goeker M."/>
        </authorList>
    </citation>
    <scope>NUCLEOTIDE SEQUENCE [LARGE SCALE GENOMIC DNA]</scope>
    <source>
        <strain evidence="6 7">DSM 100309</strain>
    </source>
</reference>
<dbReference type="GO" id="GO:0016740">
    <property type="term" value="F:transferase activity"/>
    <property type="evidence" value="ECO:0007669"/>
    <property type="project" value="UniProtKB-UniRule"/>
</dbReference>
<dbReference type="SUPFAM" id="SSF53335">
    <property type="entry name" value="S-adenosyl-L-methionine-dependent methyltransferases"/>
    <property type="match status" value="1"/>
</dbReference>
<dbReference type="RefSeq" id="WP_124945878.1">
    <property type="nucleotide sequence ID" value="NZ_BHVT01000020.1"/>
</dbReference>
<accession>A0A4R3YDB8</accession>
<dbReference type="InterPro" id="IPR029063">
    <property type="entry name" value="SAM-dependent_MTases_sf"/>
</dbReference>
<dbReference type="GO" id="GO:0006596">
    <property type="term" value="P:polyamine biosynthetic process"/>
    <property type="evidence" value="ECO:0007669"/>
    <property type="project" value="UniProtKB-UniRule"/>
</dbReference>
<evidence type="ECO:0000256" key="4">
    <source>
        <dbReference type="PROSITE-ProRule" id="PRU00354"/>
    </source>
</evidence>
<evidence type="ECO:0000256" key="3">
    <source>
        <dbReference type="ARBA" id="ARBA00023115"/>
    </source>
</evidence>
<comment type="caution">
    <text evidence="6">The sequence shown here is derived from an EMBL/GenBank/DDBJ whole genome shotgun (WGS) entry which is preliminary data.</text>
</comment>
<gene>
    <name evidence="6" type="ORF">EDC63_103170</name>
</gene>
<dbReference type="PANTHER" id="PTHR43317:SF1">
    <property type="entry name" value="THERMOSPERMINE SYNTHASE ACAULIS5"/>
    <property type="match status" value="1"/>
</dbReference>
<dbReference type="OrthoDB" id="117774at2"/>
<keyword evidence="3 4" id="KW-0620">Polyamine biosynthesis</keyword>
<dbReference type="Pfam" id="PF01564">
    <property type="entry name" value="Spermine_synth"/>
    <property type="match status" value="1"/>
</dbReference>
<dbReference type="NCBIfam" id="NF003380">
    <property type="entry name" value="PRK04457.1"/>
    <property type="match status" value="1"/>
</dbReference>
<dbReference type="EMBL" id="SMCO01000003">
    <property type="protein sequence ID" value="TCV89098.1"/>
    <property type="molecule type" value="Genomic_DNA"/>
</dbReference>
<dbReference type="Gene3D" id="3.40.50.150">
    <property type="entry name" value="Vaccinia Virus protein VP39"/>
    <property type="match status" value="1"/>
</dbReference>